<dbReference type="InterPro" id="IPR029069">
    <property type="entry name" value="HotDog_dom_sf"/>
</dbReference>
<sequence>MERARRQIGIPAYQRDVPWNKVPDASSISHFAFGIGDDNPLFHDPDYGRHTRWRGLIAPPTYLISTGIDETPKPTDPETKELFRGLFRGVGKYFSGVKWTWYAPVRPDAPVFCATWTQDVVEKQSSFSGGRSVLETYRTLYVDADGGPLATRDETYISAERGGSKKSGKLSDWERQRWDDESLAEVEAAYAAEERRGANPRFVEDVTVGEELAPLTKGPLTVVDIICFHQAFGWVGYGGGPLRYAHQLRQRMPAFFSKDRYGVPNVVQRLHWDEDWAKEIGIPAPYDYGQMRTAWLAHLLTDWVGDDGFAAELDIRVRSFNFHGDVQTCRGTVTATDPATGEVRLDVRCTNQRGEDTVTGTARVVLPSRANGPVVLPQADDDLRRRAARIVARNSTSA</sequence>
<accession>A0ABN1GQJ9</accession>
<feature type="domain" description="FAS1-like dehydratase" evidence="1">
    <location>
        <begin position="25"/>
        <end position="151"/>
    </location>
</feature>
<name>A0ABN1GQJ9_9ACTN</name>
<dbReference type="Proteomes" id="UP001500957">
    <property type="component" value="Unassembled WGS sequence"/>
</dbReference>
<protein>
    <submittedName>
        <fullName evidence="2">MaoC family dehydratase N-terminal domain-containing protein</fullName>
    </submittedName>
</protein>
<dbReference type="Pfam" id="PF13452">
    <property type="entry name" value="FAS1_DH_region"/>
    <property type="match status" value="1"/>
</dbReference>
<evidence type="ECO:0000259" key="1">
    <source>
        <dbReference type="Pfam" id="PF13452"/>
    </source>
</evidence>
<dbReference type="SUPFAM" id="SSF54637">
    <property type="entry name" value="Thioesterase/thiol ester dehydrase-isomerase"/>
    <property type="match status" value="2"/>
</dbReference>
<dbReference type="InterPro" id="IPR039569">
    <property type="entry name" value="FAS1-like_DH_region"/>
</dbReference>
<dbReference type="EMBL" id="BAAAHE010000014">
    <property type="protein sequence ID" value="GAA0616583.1"/>
    <property type="molecule type" value="Genomic_DNA"/>
</dbReference>
<reference evidence="2 3" key="1">
    <citation type="journal article" date="2019" name="Int. J. Syst. Evol. Microbiol.">
        <title>The Global Catalogue of Microorganisms (GCM) 10K type strain sequencing project: providing services to taxonomists for standard genome sequencing and annotation.</title>
        <authorList>
            <consortium name="The Broad Institute Genomics Platform"/>
            <consortium name="The Broad Institute Genome Sequencing Center for Infectious Disease"/>
            <person name="Wu L."/>
            <person name="Ma J."/>
        </authorList>
    </citation>
    <scope>NUCLEOTIDE SEQUENCE [LARGE SCALE GENOMIC DNA]</scope>
    <source>
        <strain evidence="2 3">JCM 10671</strain>
    </source>
</reference>
<evidence type="ECO:0000313" key="3">
    <source>
        <dbReference type="Proteomes" id="UP001500957"/>
    </source>
</evidence>
<proteinExistence type="predicted"/>
<keyword evidence="3" id="KW-1185">Reference proteome</keyword>
<dbReference type="Gene3D" id="3.10.129.10">
    <property type="entry name" value="Hotdog Thioesterase"/>
    <property type="match status" value="2"/>
</dbReference>
<evidence type="ECO:0000313" key="2">
    <source>
        <dbReference type="EMBL" id="GAA0616583.1"/>
    </source>
</evidence>
<organism evidence="2 3">
    <name type="scientific">Sporichthya brevicatena</name>
    <dbReference type="NCBI Taxonomy" id="171442"/>
    <lineage>
        <taxon>Bacteria</taxon>
        <taxon>Bacillati</taxon>
        <taxon>Actinomycetota</taxon>
        <taxon>Actinomycetes</taxon>
        <taxon>Sporichthyales</taxon>
        <taxon>Sporichthyaceae</taxon>
        <taxon>Sporichthya</taxon>
    </lineage>
</organism>
<comment type="caution">
    <text evidence="2">The sequence shown here is derived from an EMBL/GenBank/DDBJ whole genome shotgun (WGS) entry which is preliminary data.</text>
</comment>
<dbReference type="CDD" id="cd03441">
    <property type="entry name" value="R_hydratase_like"/>
    <property type="match status" value="1"/>
</dbReference>
<gene>
    <name evidence="2" type="ORF">GCM10009547_18330</name>
</gene>